<feature type="non-terminal residue" evidence="1">
    <location>
        <position position="32"/>
    </location>
</feature>
<dbReference type="AlphaFoldDB" id="A0A6J4UCS1"/>
<accession>A0A6J4UCS1</accession>
<sequence length="32" mass="3661">CTWCAWTIGRTGEGRSTSLRSIGVMRECYSRH</sequence>
<name>A0A6J4UCS1_9BACT</name>
<protein>
    <submittedName>
        <fullName evidence="1">Uncharacterized protein</fullName>
    </submittedName>
</protein>
<evidence type="ECO:0000313" key="1">
    <source>
        <dbReference type="EMBL" id="CAA9546930.1"/>
    </source>
</evidence>
<gene>
    <name evidence="1" type="ORF">AVDCRST_MAG43-661</name>
</gene>
<reference evidence="1" key="1">
    <citation type="submission" date="2020-02" db="EMBL/GenBank/DDBJ databases">
        <authorList>
            <person name="Meier V. D."/>
        </authorList>
    </citation>
    <scope>NUCLEOTIDE SEQUENCE</scope>
    <source>
        <strain evidence="1">AVDCRST_MAG43</strain>
    </source>
</reference>
<feature type="non-terminal residue" evidence="1">
    <location>
        <position position="1"/>
    </location>
</feature>
<proteinExistence type="predicted"/>
<organism evidence="1">
    <name type="scientific">uncultured Thermomicrobiales bacterium</name>
    <dbReference type="NCBI Taxonomy" id="1645740"/>
    <lineage>
        <taxon>Bacteria</taxon>
        <taxon>Pseudomonadati</taxon>
        <taxon>Thermomicrobiota</taxon>
        <taxon>Thermomicrobia</taxon>
        <taxon>Thermomicrobiales</taxon>
        <taxon>environmental samples</taxon>
    </lineage>
</organism>
<dbReference type="EMBL" id="CADCWI010000037">
    <property type="protein sequence ID" value="CAA9546930.1"/>
    <property type="molecule type" value="Genomic_DNA"/>
</dbReference>